<keyword evidence="4" id="KW-0539">Nucleus</keyword>
<evidence type="ECO:0000256" key="2">
    <source>
        <dbReference type="ARBA" id="ARBA00023015"/>
    </source>
</evidence>
<organism evidence="7">
    <name type="scientific">Saccharomyces eubayanus</name>
    <name type="common">Yeast</name>
    <dbReference type="NCBI Taxonomy" id="1080349"/>
    <lineage>
        <taxon>Eukaryota</taxon>
        <taxon>Fungi</taxon>
        <taxon>Dikarya</taxon>
        <taxon>Ascomycota</taxon>
        <taxon>Saccharomycotina</taxon>
        <taxon>Saccharomycetes</taxon>
        <taxon>Saccharomycetales</taxon>
        <taxon>Saccharomycetaceae</taxon>
        <taxon>Saccharomyces</taxon>
    </lineage>
</organism>
<dbReference type="PANTHER" id="PTHR13115">
    <property type="entry name" value="RNA POLYMERASE-ASSOCIATED PROTEIN RTF1 HOMOLOG"/>
    <property type="match status" value="1"/>
</dbReference>
<dbReference type="FunFam" id="3.90.70.200:FF:000005">
    <property type="entry name" value="Related to Pol II transcription elongation factor"/>
    <property type="match status" value="1"/>
</dbReference>
<feature type="compositionally biased region" description="Acidic residues" evidence="5">
    <location>
        <begin position="191"/>
        <end position="204"/>
    </location>
</feature>
<keyword evidence="2" id="KW-0805">Transcription regulation</keyword>
<dbReference type="GO" id="GO:0005634">
    <property type="term" value="C:nucleus"/>
    <property type="evidence" value="ECO:0007669"/>
    <property type="project" value="UniProtKB-SubCell"/>
</dbReference>
<feature type="compositionally biased region" description="Basic and acidic residues" evidence="5">
    <location>
        <begin position="91"/>
        <end position="114"/>
    </location>
</feature>
<dbReference type="Pfam" id="PF03126">
    <property type="entry name" value="Plus-3"/>
    <property type="match status" value="1"/>
</dbReference>
<protein>
    <submittedName>
        <fullName evidence="7">RTF1-like protein</fullName>
    </submittedName>
</protein>
<dbReference type="KEGG" id="seub:DI49_1738"/>
<dbReference type="AlphaFoldDB" id="A0ABF7PJG0"/>
<dbReference type="SMART" id="SM00719">
    <property type="entry name" value="Plus3"/>
    <property type="match status" value="1"/>
</dbReference>
<dbReference type="GeneID" id="28930875"/>
<reference evidence="7" key="1">
    <citation type="journal article" date="2015" name="Mol. Biol. Evol.">
        <title>The Genome Sequence of Saccharomyces eubayanus and the Domestication of Lager-Brewing Yeasts.</title>
        <authorList>
            <person name="Baker E."/>
            <person name="Wang B."/>
            <person name="Bellora N."/>
            <person name="Peris D."/>
            <person name="Hulfachor A.B."/>
            <person name="Koshalek J.A."/>
            <person name="Adams M."/>
            <person name="Libkind D."/>
            <person name="Hittinger C.T."/>
        </authorList>
    </citation>
    <scope>NUCLEOTIDE SEQUENCE</scope>
    <source>
        <strain evidence="7">FM1318</strain>
    </source>
</reference>
<accession>A0ABF7PJG0</accession>
<feature type="compositionally biased region" description="Basic and acidic residues" evidence="5">
    <location>
        <begin position="126"/>
        <end position="154"/>
    </location>
</feature>
<dbReference type="Gene3D" id="3.90.70.200">
    <property type="entry name" value="Plus-3 domain"/>
    <property type="match status" value="1"/>
</dbReference>
<feature type="domain" description="Plus3" evidence="6">
    <location>
        <begin position="250"/>
        <end position="382"/>
    </location>
</feature>
<sequence length="570" mass="67393">MSDLDEDLLALAGADESEEEDQVLTSTSAKRAKNNDQSISKKRRIEVGSAEEEEEDDDEEEDDYNPYSVGNTGYGSEEEEEVEPNPFPLEGKYKDESDREHLESLPEMERETLLFERSQIMQKYQERKLFRARGKDMKEQQQRKRAKDDEDSRKTRTSTRSTHATGHSDIKASKLSQLKKQRARKNRQYSDSEDEQDDQDEYREDDYKNDEGSEYGDDEEYNPFDRKGLYDKREEEVEWAEEEEDELDRDPEISDFNKLRIGRSFVAKFCFYPGFEDIVKGCYGRVNVGTDKRTGKTSYRMVRIERIFLQKPYNMGKFFTNQYFGVTQGKDRKVFQMNYFSDGLFADDEYQRYFKALDNSQMVKPSLHTLSNKTKEVIDFVNTPLTDKTTDEVVRHRMQFNKKLSGTNAVLEKTVLREKLQYARETNNEKDIAKYSAQLRNFEKRMSVYEKHHENDQSDIKTLGELTSKNRKLNISNIRNAEHVKKEDVSNFDSKSDPFSRLKTRTKVYYQEIQKEENAKAKEMAQQEKLQEDRETKERREKELLLAQFRRLGGLERMIGELDIKFDFKF</sequence>
<name>A0ABF7PJG0_SACEU</name>
<evidence type="ECO:0000259" key="6">
    <source>
        <dbReference type="PROSITE" id="PS51360"/>
    </source>
</evidence>
<evidence type="ECO:0000256" key="4">
    <source>
        <dbReference type="ARBA" id="ARBA00023242"/>
    </source>
</evidence>
<feature type="compositionally biased region" description="Acidic residues" evidence="5">
    <location>
        <begin position="49"/>
        <end position="64"/>
    </location>
</feature>
<dbReference type="EMBL" id="CM003588">
    <property type="protein sequence ID" value="KOG99292.1"/>
    <property type="molecule type" value="Genomic_DNA"/>
</dbReference>
<evidence type="ECO:0000313" key="7">
    <source>
        <dbReference type="EMBL" id="KOG99292.1"/>
    </source>
</evidence>
<feature type="compositionally biased region" description="Acidic residues" evidence="5">
    <location>
        <begin position="212"/>
        <end position="222"/>
    </location>
</feature>
<dbReference type="InterPro" id="IPR004343">
    <property type="entry name" value="Plus-3_dom"/>
</dbReference>
<dbReference type="SUPFAM" id="SSF159042">
    <property type="entry name" value="Plus3-like"/>
    <property type="match status" value="1"/>
</dbReference>
<gene>
    <name evidence="7" type="ORF">DI49_1738</name>
</gene>
<dbReference type="InterPro" id="IPR036128">
    <property type="entry name" value="Plus3-like_sf"/>
</dbReference>
<comment type="subcellular location">
    <subcellularLocation>
        <location evidence="1">Nucleus</location>
    </subcellularLocation>
</comment>
<dbReference type="RefSeq" id="XP_018222010.1">
    <property type="nucleotide sequence ID" value="XM_018364910.1"/>
</dbReference>
<dbReference type="PANTHER" id="PTHR13115:SF8">
    <property type="entry name" value="RNA POLYMERASE-ASSOCIATED PROTEIN RTF1 HOMOLOG"/>
    <property type="match status" value="1"/>
</dbReference>
<dbReference type="PROSITE" id="PS51360">
    <property type="entry name" value="PLUS3"/>
    <property type="match status" value="1"/>
</dbReference>
<keyword evidence="3" id="KW-0804">Transcription</keyword>
<proteinExistence type="predicted"/>
<feature type="region of interest" description="Disordered" evidence="5">
    <location>
        <begin position="126"/>
        <end position="227"/>
    </location>
</feature>
<evidence type="ECO:0000256" key="1">
    <source>
        <dbReference type="ARBA" id="ARBA00004123"/>
    </source>
</evidence>
<feature type="region of interest" description="Disordered" evidence="5">
    <location>
        <begin position="1"/>
        <end position="114"/>
    </location>
</feature>
<evidence type="ECO:0000256" key="3">
    <source>
        <dbReference type="ARBA" id="ARBA00023163"/>
    </source>
</evidence>
<feature type="region of interest" description="Disordered" evidence="5">
    <location>
        <begin position="518"/>
        <end position="537"/>
    </location>
</feature>
<evidence type="ECO:0000256" key="5">
    <source>
        <dbReference type="SAM" id="MobiDB-lite"/>
    </source>
</evidence>
<feature type="compositionally biased region" description="Basic residues" evidence="5">
    <location>
        <begin position="177"/>
        <end position="187"/>
    </location>
</feature>